<dbReference type="GO" id="GO:0004497">
    <property type="term" value="F:monooxygenase activity"/>
    <property type="evidence" value="ECO:0007669"/>
    <property type="project" value="UniProtKB-KW"/>
</dbReference>
<feature type="compositionally biased region" description="Pro residues" evidence="8">
    <location>
        <begin position="9"/>
        <end position="28"/>
    </location>
</feature>
<organism evidence="9 10">
    <name type="scientific">Geodermatophilus obscurus</name>
    <dbReference type="NCBI Taxonomy" id="1861"/>
    <lineage>
        <taxon>Bacteria</taxon>
        <taxon>Bacillati</taxon>
        <taxon>Actinomycetota</taxon>
        <taxon>Actinomycetes</taxon>
        <taxon>Geodermatophilales</taxon>
        <taxon>Geodermatophilaceae</taxon>
        <taxon>Geodermatophilus</taxon>
    </lineage>
</organism>
<dbReference type="AlphaFoldDB" id="A0A1I5CG28"/>
<keyword evidence="2 7" id="KW-0349">Heme</keyword>
<keyword evidence="4 7" id="KW-0560">Oxidoreductase</keyword>
<dbReference type="RefSeq" id="WP_244273957.1">
    <property type="nucleotide sequence ID" value="NZ_FOWE01000001.1"/>
</dbReference>
<evidence type="ECO:0000256" key="7">
    <source>
        <dbReference type="RuleBase" id="RU000461"/>
    </source>
</evidence>
<sequence length="461" mass="48688">MSALLPPVGTLPPPAGPDPGGAPSPAPVRRPRAALERLLGRLLARRVARRVARGGLDPTRLDLSRLTVLPEAATLPLRRNGTDPVPALARLRATAPVHRLDLPFDMAVYLVTGAAEARAVLADRHGFSTDVRHLFSGTGTVTADDVGGLGFTDPPDHTRLRALVAPDFTRARLQRLVPAVEATVARQLDALAAAGSPADLARHVSVPVPLRVICDLLGIGADEQQVTRLGTRRFDATSGTAGAFGAVSTQRRLLFAAVAAQRRSPGDGLIGRIVREQGDAVSDADLAGLADGVVTGGYETTASMISLGTLVLLRDPAMAAAVREGSPADVDRVVDELLRLLSVVQVAFPRFTRSDRDLGGHRLRAGDVLLVSLSGANRDPAWAGPDPDALDPDRATRGGHLAFGHGIHRCVGAELARLELRTVLPALLRRFPDLALAVPPEQLAFRRLAFVHGIDALPVRF</sequence>
<proteinExistence type="inferred from homology"/>
<keyword evidence="6 7" id="KW-0503">Monooxygenase</keyword>
<evidence type="ECO:0000313" key="9">
    <source>
        <dbReference type="EMBL" id="SFN85886.1"/>
    </source>
</evidence>
<dbReference type="PRINTS" id="PR00359">
    <property type="entry name" value="BP450"/>
</dbReference>
<evidence type="ECO:0000256" key="4">
    <source>
        <dbReference type="ARBA" id="ARBA00023002"/>
    </source>
</evidence>
<dbReference type="PRINTS" id="PR00385">
    <property type="entry name" value="P450"/>
</dbReference>
<dbReference type="SUPFAM" id="SSF48264">
    <property type="entry name" value="Cytochrome P450"/>
    <property type="match status" value="1"/>
</dbReference>
<dbReference type="PANTHER" id="PTHR46696:SF6">
    <property type="entry name" value="P450, PUTATIVE (EUROFUNG)-RELATED"/>
    <property type="match status" value="1"/>
</dbReference>
<reference evidence="10" key="1">
    <citation type="submission" date="2016-10" db="EMBL/GenBank/DDBJ databases">
        <authorList>
            <person name="Varghese N."/>
            <person name="Submissions S."/>
        </authorList>
    </citation>
    <scope>NUCLEOTIDE SEQUENCE [LARGE SCALE GENOMIC DNA]</scope>
    <source>
        <strain evidence="10">DSM 43161</strain>
    </source>
</reference>
<keyword evidence="10" id="KW-1185">Reference proteome</keyword>
<feature type="region of interest" description="Disordered" evidence="8">
    <location>
        <begin position="1"/>
        <end position="28"/>
    </location>
</feature>
<dbReference type="GO" id="GO:0005506">
    <property type="term" value="F:iron ion binding"/>
    <property type="evidence" value="ECO:0007669"/>
    <property type="project" value="InterPro"/>
</dbReference>
<dbReference type="EMBL" id="FOWE01000001">
    <property type="protein sequence ID" value="SFN85886.1"/>
    <property type="molecule type" value="Genomic_DNA"/>
</dbReference>
<evidence type="ECO:0000256" key="5">
    <source>
        <dbReference type="ARBA" id="ARBA00023004"/>
    </source>
</evidence>
<evidence type="ECO:0000256" key="2">
    <source>
        <dbReference type="ARBA" id="ARBA00022617"/>
    </source>
</evidence>
<dbReference type="Proteomes" id="UP000183642">
    <property type="component" value="Unassembled WGS sequence"/>
</dbReference>
<evidence type="ECO:0000256" key="3">
    <source>
        <dbReference type="ARBA" id="ARBA00022723"/>
    </source>
</evidence>
<dbReference type="GO" id="GO:0020037">
    <property type="term" value="F:heme binding"/>
    <property type="evidence" value="ECO:0007669"/>
    <property type="project" value="InterPro"/>
</dbReference>
<protein>
    <submittedName>
        <fullName evidence="9">Cytochrome P450</fullName>
    </submittedName>
</protein>
<evidence type="ECO:0000256" key="6">
    <source>
        <dbReference type="ARBA" id="ARBA00023033"/>
    </source>
</evidence>
<keyword evidence="3 7" id="KW-0479">Metal-binding</keyword>
<evidence type="ECO:0000313" key="10">
    <source>
        <dbReference type="Proteomes" id="UP000183642"/>
    </source>
</evidence>
<comment type="similarity">
    <text evidence="1 7">Belongs to the cytochrome P450 family.</text>
</comment>
<dbReference type="InterPro" id="IPR017972">
    <property type="entry name" value="Cyt_P450_CS"/>
</dbReference>
<dbReference type="FunFam" id="1.10.630.10:FF:000018">
    <property type="entry name" value="Cytochrome P450 monooxygenase"/>
    <property type="match status" value="1"/>
</dbReference>
<name>A0A1I5CG28_9ACTN</name>
<dbReference type="InterPro" id="IPR001128">
    <property type="entry name" value="Cyt_P450"/>
</dbReference>
<dbReference type="GO" id="GO:0016705">
    <property type="term" value="F:oxidoreductase activity, acting on paired donors, with incorporation or reduction of molecular oxygen"/>
    <property type="evidence" value="ECO:0007669"/>
    <property type="project" value="InterPro"/>
</dbReference>
<evidence type="ECO:0000256" key="1">
    <source>
        <dbReference type="ARBA" id="ARBA00010617"/>
    </source>
</evidence>
<dbReference type="PANTHER" id="PTHR46696">
    <property type="entry name" value="P450, PUTATIVE (EUROFUNG)-RELATED"/>
    <property type="match status" value="1"/>
</dbReference>
<dbReference type="Pfam" id="PF00067">
    <property type="entry name" value="p450"/>
    <property type="match status" value="1"/>
</dbReference>
<keyword evidence="5 7" id="KW-0408">Iron</keyword>
<dbReference type="InterPro" id="IPR002397">
    <property type="entry name" value="Cyt_P450_B"/>
</dbReference>
<accession>A0A1I5CG28</accession>
<gene>
    <name evidence="9" type="ORF">SAMN05660359_00291</name>
</gene>
<dbReference type="Gene3D" id="1.10.630.10">
    <property type="entry name" value="Cytochrome P450"/>
    <property type="match status" value="1"/>
</dbReference>
<dbReference type="InterPro" id="IPR036396">
    <property type="entry name" value="Cyt_P450_sf"/>
</dbReference>
<evidence type="ECO:0000256" key="8">
    <source>
        <dbReference type="SAM" id="MobiDB-lite"/>
    </source>
</evidence>
<dbReference type="PROSITE" id="PS00086">
    <property type="entry name" value="CYTOCHROME_P450"/>
    <property type="match status" value="1"/>
</dbReference>